<evidence type="ECO:0000256" key="2">
    <source>
        <dbReference type="SAM" id="MobiDB-lite"/>
    </source>
</evidence>
<feature type="region of interest" description="Disordered" evidence="2">
    <location>
        <begin position="499"/>
        <end position="518"/>
    </location>
</feature>
<feature type="compositionally biased region" description="Basic and acidic residues" evidence="2">
    <location>
        <begin position="343"/>
        <end position="352"/>
    </location>
</feature>
<keyword evidence="1" id="KW-0175">Coiled coil</keyword>
<feature type="coiled-coil region" evidence="1">
    <location>
        <begin position="179"/>
        <end position="211"/>
    </location>
</feature>
<dbReference type="EMBL" id="JAOAOG010000191">
    <property type="protein sequence ID" value="KAJ6241739.1"/>
    <property type="molecule type" value="Genomic_DNA"/>
</dbReference>
<protein>
    <submittedName>
        <fullName evidence="3">Uncharacterized protein</fullName>
    </submittedName>
</protein>
<keyword evidence="4" id="KW-1185">Reference proteome</keyword>
<evidence type="ECO:0000256" key="1">
    <source>
        <dbReference type="SAM" id="Coils"/>
    </source>
</evidence>
<evidence type="ECO:0000313" key="4">
    <source>
        <dbReference type="Proteomes" id="UP001150062"/>
    </source>
</evidence>
<organism evidence="3 4">
    <name type="scientific">Anaeramoeba flamelloides</name>
    <dbReference type="NCBI Taxonomy" id="1746091"/>
    <lineage>
        <taxon>Eukaryota</taxon>
        <taxon>Metamonada</taxon>
        <taxon>Anaeramoebidae</taxon>
        <taxon>Anaeramoeba</taxon>
    </lineage>
</organism>
<feature type="compositionally biased region" description="Polar residues" evidence="2">
    <location>
        <begin position="709"/>
        <end position="719"/>
    </location>
</feature>
<feature type="compositionally biased region" description="Low complexity" evidence="2">
    <location>
        <begin position="761"/>
        <end position="781"/>
    </location>
</feature>
<gene>
    <name evidence="3" type="ORF">M0813_00443</name>
</gene>
<feature type="region of interest" description="Disordered" evidence="2">
    <location>
        <begin position="709"/>
        <end position="792"/>
    </location>
</feature>
<feature type="compositionally biased region" description="Acidic residues" evidence="2">
    <location>
        <begin position="1243"/>
        <end position="1279"/>
    </location>
</feature>
<evidence type="ECO:0000313" key="3">
    <source>
        <dbReference type="EMBL" id="KAJ6241739.1"/>
    </source>
</evidence>
<feature type="region of interest" description="Disordered" evidence="2">
    <location>
        <begin position="236"/>
        <end position="273"/>
    </location>
</feature>
<accession>A0ABQ8YAZ3</accession>
<feature type="region of interest" description="Disordered" evidence="2">
    <location>
        <begin position="295"/>
        <end position="380"/>
    </location>
</feature>
<feature type="compositionally biased region" description="Polar residues" evidence="2">
    <location>
        <begin position="354"/>
        <end position="377"/>
    </location>
</feature>
<dbReference type="Proteomes" id="UP001150062">
    <property type="component" value="Unassembled WGS sequence"/>
</dbReference>
<feature type="region of interest" description="Disordered" evidence="2">
    <location>
        <begin position="1227"/>
        <end position="1287"/>
    </location>
</feature>
<feature type="compositionally biased region" description="Basic residues" evidence="2">
    <location>
        <begin position="627"/>
        <end position="638"/>
    </location>
</feature>
<reference evidence="3" key="1">
    <citation type="submission" date="2022-08" db="EMBL/GenBank/DDBJ databases">
        <title>Novel sulfate-reducing endosymbionts in the free-living metamonad Anaeramoeba.</title>
        <authorList>
            <person name="Jerlstrom-Hultqvist J."/>
            <person name="Cepicka I."/>
            <person name="Gallot-Lavallee L."/>
            <person name="Salas-Leiva D."/>
            <person name="Curtis B.A."/>
            <person name="Zahonova K."/>
            <person name="Pipaliya S."/>
            <person name="Dacks J."/>
            <person name="Roger A.J."/>
        </authorList>
    </citation>
    <scope>NUCLEOTIDE SEQUENCE</scope>
    <source>
        <strain evidence="3">Schooner1</strain>
    </source>
</reference>
<comment type="caution">
    <text evidence="3">The sequence shown here is derived from an EMBL/GenBank/DDBJ whole genome shotgun (WGS) entry which is preliminary data.</text>
</comment>
<proteinExistence type="predicted"/>
<feature type="compositionally biased region" description="Basic and acidic residues" evidence="2">
    <location>
        <begin position="639"/>
        <end position="664"/>
    </location>
</feature>
<feature type="compositionally biased region" description="Basic and acidic residues" evidence="2">
    <location>
        <begin position="734"/>
        <end position="760"/>
    </location>
</feature>
<feature type="compositionally biased region" description="Basic residues" evidence="2">
    <location>
        <begin position="236"/>
        <end position="262"/>
    </location>
</feature>
<name>A0ABQ8YAZ3_9EUKA</name>
<feature type="compositionally biased region" description="Polar residues" evidence="2">
    <location>
        <begin position="327"/>
        <end position="338"/>
    </location>
</feature>
<feature type="compositionally biased region" description="Basic and acidic residues" evidence="2">
    <location>
        <begin position="615"/>
        <end position="626"/>
    </location>
</feature>
<feature type="compositionally biased region" description="Low complexity" evidence="2">
    <location>
        <begin position="671"/>
        <end position="681"/>
    </location>
</feature>
<sequence>MSDPLKRKSVLSFLRRIFSHPQLTMDEFVRKGLIYLSVFSQMLTPKEFLWIKKTTNIQKQERSHLLQWFETLQFSYHLKEKYSIDFDLLESKEKLTNFLLNSIFQILSEEEEVFRQATKNTIREIWISQEKDHNFLRTITQNECAIEKKIETSKFIFNNFQNNRQQNLLALSIQLLRKQKELESREKKLNKRELRLNKQTNQQKIKKKQKKLLMKLKKIEYKIFLKNKLLEQKKQFRRQLKNTPKSKSRKHKRRNEKKKKLGKGMSDVLIHKNTNQSKNNYLETFSDFVDNILSDTPSSTRKKSKEQINSPYKKKQDDNISAFEKILNSNEKNNNTKIGMNVKSDHGSDRDNASGCSSGNDRCNNSDTDKNNNQLDIQNKKKRKKIRVISLLGSDLENNDLSEFEIGIEKNRINKEHPNKKKENIFKKKEQDFLPDINLYIDDKKIKSRIDPLQEVGHSKLLNNSTQKLILTPTSYQDNTSIQSLEKIFKLNNKNGTNKYGNGNGNGKGNENGNLNKNNKDMEKKIEKEKAYENKINNKSKNRLKRYHTVTRSTTKLLGQSPQKKKNQKNISQQDLLLILGENNHGGNPILNSLIENETKLEIKLPKENQNIQDYGKEQGKDMWKRKESKKGKKRKEKGKMINEEKLQQKENVKTMNEKSEIHSKTNFRINSNSNSESKSSLKLTFNKAYNLRTNHKSISDLGLNFNQKIGEKSTNGNRNKTESRNKKDKYKKNRNENYKKNKNENRNKKEKDNKNKKNENNNNNHNNENNNKNESNSKNKNNPKIKNKTKNSIFLQKFKNSAFNRKKKQQKIEKMAFLDLTYKSIELVDPSSNSIHKSIIGVSGLIQQYLNLDRNPSILESLLLINTHDKWETLDLSELNKKERMVIVQNGQTFSKAFEDAEYYARMGSFSFKCLLDESGKDIFHKGKISFSKKYLNIKKCISDKKKITVLKTRWGDHLKIFVETTGLLKCYLADSLNALYLGIKLKTAQLRRILILILLLYNSSNGLNPIIGNNPPVNKLDYNLIPKNISLQFNLYPKRLNSKLTNYKLEFKKLKNNKKRPQNYKINFDQIISEYWEKGGINFLVYLLIKKKVPILQSFLKIRKKGIIIGYEKNDTFEIKFSQNFQFIKDQNNDKSFKITNNDFLFNNNSNKIKKLKKFLPDSNELIILSKSKKDRKLILKTINFFNKKCNLSNQMNILKKHKNNKKKNDKEKIARFPNFENNKKNIIGNGYDDYSNGGGGDDDYSNDDDNDDNDDDDNDDDDDDDDDDRNSDGDGDTIEKMTSFFPGRNHRDFLWDLAFNNKAEKTLQKKQNNFIQIDPKKKIKQKIIKKNDKKIIKKKKKTEISLILEELENDLSFYDDNKSSNKLLNNYKYSSKELKRIKRISISSTNDKFYHTGLENQNPTKVTKIYEDLNLSFDSDLSYSSSENDFTEY</sequence>
<feature type="region of interest" description="Disordered" evidence="2">
    <location>
        <begin position="612"/>
        <end position="681"/>
    </location>
</feature>